<dbReference type="InterPro" id="IPR005467">
    <property type="entry name" value="His_kinase_dom"/>
</dbReference>
<evidence type="ECO:0000256" key="8">
    <source>
        <dbReference type="ARBA" id="ARBA00022989"/>
    </source>
</evidence>
<feature type="domain" description="Histidine kinase" evidence="12">
    <location>
        <begin position="255"/>
        <end position="471"/>
    </location>
</feature>
<dbReference type="SMART" id="SM00387">
    <property type="entry name" value="HATPase_c"/>
    <property type="match status" value="1"/>
</dbReference>
<keyword evidence="15" id="KW-1185">Reference proteome</keyword>
<keyword evidence="7 14" id="KW-0418">Kinase</keyword>
<keyword evidence="9" id="KW-0902">Two-component regulatory system</keyword>
<evidence type="ECO:0000256" key="3">
    <source>
        <dbReference type="ARBA" id="ARBA00012438"/>
    </source>
</evidence>
<feature type="transmembrane region" description="Helical" evidence="11">
    <location>
        <begin position="12"/>
        <end position="31"/>
    </location>
</feature>
<keyword evidence="4" id="KW-0597">Phosphoprotein</keyword>
<evidence type="ECO:0000256" key="10">
    <source>
        <dbReference type="ARBA" id="ARBA00023136"/>
    </source>
</evidence>
<accession>A0ABW7FVP0</accession>
<evidence type="ECO:0000256" key="9">
    <source>
        <dbReference type="ARBA" id="ARBA00023012"/>
    </source>
</evidence>
<dbReference type="EMBL" id="JBIGHZ010000003">
    <property type="protein sequence ID" value="MFG6448392.1"/>
    <property type="molecule type" value="Genomic_DNA"/>
</dbReference>
<evidence type="ECO:0000256" key="7">
    <source>
        <dbReference type="ARBA" id="ARBA00022777"/>
    </source>
</evidence>
<reference evidence="14 15" key="1">
    <citation type="submission" date="2024-08" db="EMBL/GenBank/DDBJ databases">
        <authorList>
            <person name="Lu H."/>
        </authorList>
    </citation>
    <scope>NUCLEOTIDE SEQUENCE [LARGE SCALE GENOMIC DNA]</scope>
    <source>
        <strain evidence="14 15">BYS180W</strain>
    </source>
</reference>
<gene>
    <name evidence="14" type="ORF">ACG0Z6_09060</name>
</gene>
<dbReference type="Proteomes" id="UP001606099">
    <property type="component" value="Unassembled WGS sequence"/>
</dbReference>
<name>A0ABW7FVP0_9BURK</name>
<proteinExistence type="predicted"/>
<sequence>MKLLRSLRAQLIVGILLPVVVLIGFNSASLYHQALRAADTAYDRSLLASAKSLGEQLDILTIGGRTRLHAVLPYSALEPFEADNRGRLFYRISGFDGEMVSGYQDLPRWQGRIPDHGPYAALVDFYDGQFRGEPVRMAVLLQPVADESGFGMATIQVAETLELRRAMARQILIETLWRQAMLLGVTALVVVLVVQRAIKPLQRLSEQLRQREAADLSSIGAPDAPQEWQPLVAATNHMVQRLRQAVEHQRRFVRDASHQLKTPLAVLRVQLQSARQGDVDAAQALEEIASTVDRASQVVHQMLALAKVEQLRQTVTALNELPLQRWDEVTRSVALDLAPLIAEKQADFDISTEPLWVRSHVWALQELVRNCLHNALRHTPAHGRLSIRMWSEAGRARLCISDAGPGLTEAQREHLFQPFAAPHPSGGTGLGLTICQDIVLSLQGSIQLHNRTLPSGQVDGLDAHIQLPLAEAPTPTPLPPTTP</sequence>
<dbReference type="Pfam" id="PF02518">
    <property type="entry name" value="HATPase_c"/>
    <property type="match status" value="1"/>
</dbReference>
<dbReference type="InterPro" id="IPR050428">
    <property type="entry name" value="TCS_sensor_his_kinase"/>
</dbReference>
<dbReference type="InterPro" id="IPR004358">
    <property type="entry name" value="Sig_transdc_His_kin-like_C"/>
</dbReference>
<dbReference type="InterPro" id="IPR013727">
    <property type="entry name" value="2CSK_N"/>
</dbReference>
<dbReference type="Pfam" id="PF08521">
    <property type="entry name" value="2CSK_N"/>
    <property type="match status" value="1"/>
</dbReference>
<evidence type="ECO:0000259" key="13">
    <source>
        <dbReference type="PROSITE" id="PS50885"/>
    </source>
</evidence>
<evidence type="ECO:0000256" key="1">
    <source>
        <dbReference type="ARBA" id="ARBA00000085"/>
    </source>
</evidence>
<dbReference type="SUPFAM" id="SSF47384">
    <property type="entry name" value="Homodimeric domain of signal transducing histidine kinase"/>
    <property type="match status" value="1"/>
</dbReference>
<keyword evidence="10 11" id="KW-0472">Membrane</keyword>
<evidence type="ECO:0000313" key="15">
    <source>
        <dbReference type="Proteomes" id="UP001606099"/>
    </source>
</evidence>
<keyword evidence="8 11" id="KW-1133">Transmembrane helix</keyword>
<evidence type="ECO:0000256" key="4">
    <source>
        <dbReference type="ARBA" id="ARBA00022553"/>
    </source>
</evidence>
<dbReference type="PANTHER" id="PTHR45436:SF1">
    <property type="entry name" value="SENSOR PROTEIN QSEC"/>
    <property type="match status" value="1"/>
</dbReference>
<dbReference type="InterPro" id="IPR036097">
    <property type="entry name" value="HisK_dim/P_sf"/>
</dbReference>
<dbReference type="PANTHER" id="PTHR45436">
    <property type="entry name" value="SENSOR HISTIDINE KINASE YKOH"/>
    <property type="match status" value="1"/>
</dbReference>
<keyword evidence="5 14" id="KW-0808">Transferase</keyword>
<dbReference type="PRINTS" id="PR00344">
    <property type="entry name" value="BCTRLSENSOR"/>
</dbReference>
<dbReference type="InterPro" id="IPR036890">
    <property type="entry name" value="HATPase_C_sf"/>
</dbReference>
<evidence type="ECO:0000313" key="14">
    <source>
        <dbReference type="EMBL" id="MFG6448392.1"/>
    </source>
</evidence>
<evidence type="ECO:0000256" key="11">
    <source>
        <dbReference type="SAM" id="Phobius"/>
    </source>
</evidence>
<dbReference type="Pfam" id="PF00512">
    <property type="entry name" value="HisKA"/>
    <property type="match status" value="1"/>
</dbReference>
<dbReference type="RefSeq" id="WP_394460573.1">
    <property type="nucleotide sequence ID" value="NZ_JBIGHZ010000003.1"/>
</dbReference>
<dbReference type="InterPro" id="IPR003594">
    <property type="entry name" value="HATPase_dom"/>
</dbReference>
<dbReference type="InterPro" id="IPR003660">
    <property type="entry name" value="HAMP_dom"/>
</dbReference>
<comment type="subcellular location">
    <subcellularLocation>
        <location evidence="2">Membrane</location>
    </subcellularLocation>
</comment>
<comment type="catalytic activity">
    <reaction evidence="1">
        <text>ATP + protein L-histidine = ADP + protein N-phospho-L-histidine.</text>
        <dbReference type="EC" id="2.7.13.3"/>
    </reaction>
</comment>
<dbReference type="EC" id="2.7.13.3" evidence="3"/>
<dbReference type="SMART" id="SM00388">
    <property type="entry name" value="HisKA"/>
    <property type="match status" value="1"/>
</dbReference>
<evidence type="ECO:0000259" key="12">
    <source>
        <dbReference type="PROSITE" id="PS50109"/>
    </source>
</evidence>
<keyword evidence="6 11" id="KW-0812">Transmembrane</keyword>
<evidence type="ECO:0000256" key="6">
    <source>
        <dbReference type="ARBA" id="ARBA00022692"/>
    </source>
</evidence>
<dbReference type="Gene3D" id="3.30.565.10">
    <property type="entry name" value="Histidine kinase-like ATPase, C-terminal domain"/>
    <property type="match status" value="1"/>
</dbReference>
<dbReference type="InterPro" id="IPR003661">
    <property type="entry name" value="HisK_dim/P_dom"/>
</dbReference>
<protein>
    <recommendedName>
        <fullName evidence="3">histidine kinase</fullName>
        <ecNumber evidence="3">2.7.13.3</ecNumber>
    </recommendedName>
</protein>
<dbReference type="SUPFAM" id="SSF55874">
    <property type="entry name" value="ATPase domain of HSP90 chaperone/DNA topoisomerase II/histidine kinase"/>
    <property type="match status" value="1"/>
</dbReference>
<evidence type="ECO:0000256" key="2">
    <source>
        <dbReference type="ARBA" id="ARBA00004370"/>
    </source>
</evidence>
<feature type="domain" description="HAMP" evidence="13">
    <location>
        <begin position="195"/>
        <end position="247"/>
    </location>
</feature>
<dbReference type="Gene3D" id="1.10.287.130">
    <property type="match status" value="1"/>
</dbReference>
<dbReference type="CDD" id="cd00082">
    <property type="entry name" value="HisKA"/>
    <property type="match status" value="1"/>
</dbReference>
<dbReference type="PROSITE" id="PS50885">
    <property type="entry name" value="HAMP"/>
    <property type="match status" value="1"/>
</dbReference>
<comment type="caution">
    <text evidence="14">The sequence shown here is derived from an EMBL/GenBank/DDBJ whole genome shotgun (WGS) entry which is preliminary data.</text>
</comment>
<dbReference type="GO" id="GO:0004673">
    <property type="term" value="F:protein histidine kinase activity"/>
    <property type="evidence" value="ECO:0007669"/>
    <property type="project" value="UniProtKB-EC"/>
</dbReference>
<dbReference type="CDD" id="cd00075">
    <property type="entry name" value="HATPase"/>
    <property type="match status" value="1"/>
</dbReference>
<organism evidence="14 15">
    <name type="scientific">Roseateles rivi</name>
    <dbReference type="NCBI Taxonomy" id="3299028"/>
    <lineage>
        <taxon>Bacteria</taxon>
        <taxon>Pseudomonadati</taxon>
        <taxon>Pseudomonadota</taxon>
        <taxon>Betaproteobacteria</taxon>
        <taxon>Burkholderiales</taxon>
        <taxon>Sphaerotilaceae</taxon>
        <taxon>Roseateles</taxon>
    </lineage>
</organism>
<dbReference type="PROSITE" id="PS50109">
    <property type="entry name" value="HIS_KIN"/>
    <property type="match status" value="1"/>
</dbReference>
<evidence type="ECO:0000256" key="5">
    <source>
        <dbReference type="ARBA" id="ARBA00022679"/>
    </source>
</evidence>
<feature type="transmembrane region" description="Helical" evidence="11">
    <location>
        <begin position="176"/>
        <end position="194"/>
    </location>
</feature>